<evidence type="ECO:0000259" key="1">
    <source>
        <dbReference type="PROSITE" id="PS50048"/>
    </source>
</evidence>
<dbReference type="InterPro" id="IPR036864">
    <property type="entry name" value="Zn2-C6_fun-type_DNA-bd_sf"/>
</dbReference>
<proteinExistence type="predicted"/>
<dbReference type="SUPFAM" id="SSF57701">
    <property type="entry name" value="Zn2/Cys6 DNA-binding domain"/>
    <property type="match status" value="1"/>
</dbReference>
<gene>
    <name evidence="2" type="ORF">BCR33DRAFT_601646</name>
</gene>
<name>A0A1Y2AZ57_9FUNG</name>
<accession>A0A1Y2AZ57</accession>
<dbReference type="EMBL" id="MCGO01000099">
    <property type="protein sequence ID" value="ORY27858.1"/>
    <property type="molecule type" value="Genomic_DNA"/>
</dbReference>
<dbReference type="PROSITE" id="PS00463">
    <property type="entry name" value="ZN2_CY6_FUNGAL_1"/>
    <property type="match status" value="1"/>
</dbReference>
<evidence type="ECO:0000313" key="3">
    <source>
        <dbReference type="Proteomes" id="UP000193642"/>
    </source>
</evidence>
<reference evidence="2 3" key="1">
    <citation type="submission" date="2016-07" db="EMBL/GenBank/DDBJ databases">
        <title>Pervasive Adenine N6-methylation of Active Genes in Fungi.</title>
        <authorList>
            <consortium name="DOE Joint Genome Institute"/>
            <person name="Mondo S.J."/>
            <person name="Dannebaum R.O."/>
            <person name="Kuo R.C."/>
            <person name="Labutti K."/>
            <person name="Haridas S."/>
            <person name="Kuo A."/>
            <person name="Salamov A."/>
            <person name="Ahrendt S.R."/>
            <person name="Lipzen A."/>
            <person name="Sullivan W."/>
            <person name="Andreopoulos W.B."/>
            <person name="Clum A."/>
            <person name="Lindquist E."/>
            <person name="Daum C."/>
            <person name="Ramamoorthy G.K."/>
            <person name="Gryganskyi A."/>
            <person name="Culley D."/>
            <person name="Magnuson J.K."/>
            <person name="James T.Y."/>
            <person name="O'Malley M.A."/>
            <person name="Stajich J.E."/>
            <person name="Spatafora J.W."/>
            <person name="Visel A."/>
            <person name="Grigoriev I.V."/>
        </authorList>
    </citation>
    <scope>NUCLEOTIDE SEQUENCE [LARGE SCALE GENOMIC DNA]</scope>
    <source>
        <strain evidence="2 3">JEL800</strain>
    </source>
</reference>
<dbReference type="PROSITE" id="PS50048">
    <property type="entry name" value="ZN2_CY6_FUNGAL_2"/>
    <property type="match status" value="1"/>
</dbReference>
<sequence length="189" mass="21148">MNLAHYPAQQQYPQIQPKARASCLRCRNHKKKCTPRVSGACERCYSIGVDYECSHSHELITPTTPSFPLPPPPLLLNTTTTPITAPDQNKSPNTPTLADAGLNWFDRQSGSTTPPPSQPVLTQIMNAFETPLIQGDELAMEDPDLMPTREDWDLVYRYCTKNGTCRPLMVAMDGEYHVSHYFGQSAVLR</sequence>
<dbReference type="InterPro" id="IPR001138">
    <property type="entry name" value="Zn2Cys6_DnaBD"/>
</dbReference>
<feature type="domain" description="Zn(2)-C6 fungal-type" evidence="1">
    <location>
        <begin position="22"/>
        <end position="55"/>
    </location>
</feature>
<keyword evidence="3" id="KW-1185">Reference proteome</keyword>
<evidence type="ECO:0000313" key="2">
    <source>
        <dbReference type="EMBL" id="ORY27858.1"/>
    </source>
</evidence>
<dbReference type="AlphaFoldDB" id="A0A1Y2AZ57"/>
<dbReference type="Proteomes" id="UP000193642">
    <property type="component" value="Unassembled WGS sequence"/>
</dbReference>
<dbReference type="CDD" id="cd00067">
    <property type="entry name" value="GAL4"/>
    <property type="match status" value="1"/>
</dbReference>
<organism evidence="2 3">
    <name type="scientific">Rhizoclosmatium globosum</name>
    <dbReference type="NCBI Taxonomy" id="329046"/>
    <lineage>
        <taxon>Eukaryota</taxon>
        <taxon>Fungi</taxon>
        <taxon>Fungi incertae sedis</taxon>
        <taxon>Chytridiomycota</taxon>
        <taxon>Chytridiomycota incertae sedis</taxon>
        <taxon>Chytridiomycetes</taxon>
        <taxon>Chytridiales</taxon>
        <taxon>Chytriomycetaceae</taxon>
        <taxon>Rhizoclosmatium</taxon>
    </lineage>
</organism>
<protein>
    <recommendedName>
        <fullName evidence="1">Zn(2)-C6 fungal-type domain-containing protein</fullName>
    </recommendedName>
</protein>
<dbReference type="GO" id="GO:0000981">
    <property type="term" value="F:DNA-binding transcription factor activity, RNA polymerase II-specific"/>
    <property type="evidence" value="ECO:0007669"/>
    <property type="project" value="InterPro"/>
</dbReference>
<comment type="caution">
    <text evidence="2">The sequence shown here is derived from an EMBL/GenBank/DDBJ whole genome shotgun (WGS) entry which is preliminary data.</text>
</comment>
<dbReference type="GO" id="GO:0008270">
    <property type="term" value="F:zinc ion binding"/>
    <property type="evidence" value="ECO:0007669"/>
    <property type="project" value="InterPro"/>
</dbReference>